<evidence type="ECO:0000256" key="4">
    <source>
        <dbReference type="ARBA" id="ARBA00022643"/>
    </source>
</evidence>
<evidence type="ECO:0000256" key="1">
    <source>
        <dbReference type="ARBA" id="ARBA00001917"/>
    </source>
</evidence>
<dbReference type="STRING" id="1423810.FD19_GL001312"/>
<dbReference type="GO" id="GO:0016491">
    <property type="term" value="F:oxidoreductase activity"/>
    <property type="evidence" value="ECO:0007669"/>
    <property type="project" value="UniProtKB-KW"/>
</dbReference>
<organism evidence="7 8">
    <name type="scientific">Lacticaseibacillus thailandensis DSM 22698 = JCM 13996</name>
    <dbReference type="NCBI Taxonomy" id="1423810"/>
    <lineage>
        <taxon>Bacteria</taxon>
        <taxon>Bacillati</taxon>
        <taxon>Bacillota</taxon>
        <taxon>Bacilli</taxon>
        <taxon>Lactobacillales</taxon>
        <taxon>Lactobacillaceae</taxon>
        <taxon>Lacticaseibacillus</taxon>
    </lineage>
</organism>
<comment type="caution">
    <text evidence="7">The sequence shown here is derived from an EMBL/GenBank/DDBJ whole genome shotgun (WGS) entry which is preliminary data.</text>
</comment>
<dbReference type="InterPro" id="IPR029479">
    <property type="entry name" value="Nitroreductase"/>
</dbReference>
<dbReference type="EMBL" id="AYZK01000003">
    <property type="protein sequence ID" value="KRM87158.1"/>
    <property type="molecule type" value="Genomic_DNA"/>
</dbReference>
<keyword evidence="8" id="KW-1185">Reference proteome</keyword>
<evidence type="ECO:0000256" key="5">
    <source>
        <dbReference type="ARBA" id="ARBA00023002"/>
    </source>
</evidence>
<dbReference type="Gene3D" id="3.40.109.10">
    <property type="entry name" value="NADH Oxidase"/>
    <property type="match status" value="1"/>
</dbReference>
<accession>A0A0R2CGP5</accession>
<dbReference type="SUPFAM" id="SSF55469">
    <property type="entry name" value="FMN-dependent nitroreductase-like"/>
    <property type="match status" value="1"/>
</dbReference>
<reference evidence="7 8" key="1">
    <citation type="journal article" date="2015" name="Genome Announc.">
        <title>Expanding the biotechnology potential of lactobacilli through comparative genomics of 213 strains and associated genera.</title>
        <authorList>
            <person name="Sun Z."/>
            <person name="Harris H.M."/>
            <person name="McCann A."/>
            <person name="Guo C."/>
            <person name="Argimon S."/>
            <person name="Zhang W."/>
            <person name="Yang X."/>
            <person name="Jeffery I.B."/>
            <person name="Cooney J.C."/>
            <person name="Kagawa T.F."/>
            <person name="Liu W."/>
            <person name="Song Y."/>
            <person name="Salvetti E."/>
            <person name="Wrobel A."/>
            <person name="Rasinkangas P."/>
            <person name="Parkhill J."/>
            <person name="Rea M.C."/>
            <person name="O'Sullivan O."/>
            <person name="Ritari J."/>
            <person name="Douillard F.P."/>
            <person name="Paul Ross R."/>
            <person name="Yang R."/>
            <person name="Briner A.E."/>
            <person name="Felis G.E."/>
            <person name="de Vos W.M."/>
            <person name="Barrangou R."/>
            <person name="Klaenhammer T.R."/>
            <person name="Caufield P.W."/>
            <person name="Cui Y."/>
            <person name="Zhang H."/>
            <person name="O'Toole P.W."/>
        </authorList>
    </citation>
    <scope>NUCLEOTIDE SEQUENCE [LARGE SCALE GENOMIC DNA]</scope>
    <source>
        <strain evidence="7 8">DSM 22698</strain>
    </source>
</reference>
<evidence type="ECO:0000256" key="3">
    <source>
        <dbReference type="ARBA" id="ARBA00022630"/>
    </source>
</evidence>
<comment type="cofactor">
    <cofactor evidence="1">
        <name>FMN</name>
        <dbReference type="ChEBI" id="CHEBI:58210"/>
    </cofactor>
</comment>
<dbReference type="PANTHER" id="PTHR43673:SF2">
    <property type="entry name" value="NITROREDUCTASE"/>
    <property type="match status" value="1"/>
</dbReference>
<dbReference type="CDD" id="cd02062">
    <property type="entry name" value="Nitro_FMN_reductase"/>
    <property type="match status" value="1"/>
</dbReference>
<dbReference type="InterPro" id="IPR000415">
    <property type="entry name" value="Nitroreductase-like"/>
</dbReference>
<dbReference type="PATRIC" id="fig|1423810.4.peg.1348"/>
<feature type="domain" description="Nitroreductase" evidence="6">
    <location>
        <begin position="11"/>
        <end position="159"/>
    </location>
</feature>
<evidence type="ECO:0000313" key="8">
    <source>
        <dbReference type="Proteomes" id="UP000051789"/>
    </source>
</evidence>
<dbReference type="PANTHER" id="PTHR43673">
    <property type="entry name" value="NAD(P)H NITROREDUCTASE YDGI-RELATED"/>
    <property type="match status" value="1"/>
</dbReference>
<name>A0A0R2CGP5_9LACO</name>
<gene>
    <name evidence="7" type="ORF">FD19_GL001312</name>
</gene>
<dbReference type="AlphaFoldDB" id="A0A0R2CGP5"/>
<keyword evidence="5" id="KW-0560">Oxidoreductase</keyword>
<dbReference type="Proteomes" id="UP000051789">
    <property type="component" value="Unassembled WGS sequence"/>
</dbReference>
<evidence type="ECO:0000259" key="6">
    <source>
        <dbReference type="Pfam" id="PF00881"/>
    </source>
</evidence>
<protein>
    <recommendedName>
        <fullName evidence="6">Nitroreductase domain-containing protein</fullName>
    </recommendedName>
</protein>
<comment type="similarity">
    <text evidence="2">Belongs to the nitroreductase family.</text>
</comment>
<dbReference type="Pfam" id="PF00881">
    <property type="entry name" value="Nitroreductase"/>
    <property type="match status" value="1"/>
</dbReference>
<sequence length="180" mass="18843">MEAFMDTLTTINQRHAIRNYTGAKPTTEQLKQILTAAESAPVAMGQFERYHLTVIEDPDTLAAINTAAAAAFHGDGGPMLYGAPVFVLVSVDANGGELSNADYSSAAIIAHTMALAATDLGLGTCYIWGAVAGLVQSPDTVAQLQLPAGFVPTCGITLGPTTEQYAPRPVDEHRIGVTQL</sequence>
<keyword evidence="3" id="KW-0285">Flavoprotein</keyword>
<evidence type="ECO:0000256" key="2">
    <source>
        <dbReference type="ARBA" id="ARBA00007118"/>
    </source>
</evidence>
<keyword evidence="4" id="KW-0288">FMN</keyword>
<proteinExistence type="inferred from homology"/>
<evidence type="ECO:0000313" key="7">
    <source>
        <dbReference type="EMBL" id="KRM87158.1"/>
    </source>
</evidence>